<dbReference type="Ensembl" id="ENSCCRT00020104507.1">
    <property type="protein sequence ID" value="ENSCCRP00020095574.1"/>
    <property type="gene ID" value="ENSCCRG00020044009.1"/>
</dbReference>
<dbReference type="GO" id="GO:0006508">
    <property type="term" value="P:proteolysis"/>
    <property type="evidence" value="ECO:0007669"/>
    <property type="project" value="InterPro"/>
</dbReference>
<name>A0A8C2JM24_CYPCA</name>
<evidence type="ECO:0000313" key="4">
    <source>
        <dbReference type="Proteomes" id="UP000694701"/>
    </source>
</evidence>
<proteinExistence type="inferred from homology"/>
<dbReference type="AlphaFoldDB" id="A0A8C2JM24"/>
<dbReference type="GO" id="GO:0004190">
    <property type="term" value="F:aspartic-type endopeptidase activity"/>
    <property type="evidence" value="ECO:0007669"/>
    <property type="project" value="InterPro"/>
</dbReference>
<dbReference type="Gene3D" id="2.40.70.10">
    <property type="entry name" value="Acid Proteases"/>
    <property type="match status" value="1"/>
</dbReference>
<dbReference type="InterPro" id="IPR001461">
    <property type="entry name" value="Aspartic_peptidase_A1"/>
</dbReference>
<evidence type="ECO:0000256" key="1">
    <source>
        <dbReference type="ARBA" id="ARBA00007447"/>
    </source>
</evidence>
<dbReference type="PROSITE" id="PS51767">
    <property type="entry name" value="PEPTIDASE_A1"/>
    <property type="match status" value="1"/>
</dbReference>
<evidence type="ECO:0000313" key="3">
    <source>
        <dbReference type="Ensembl" id="ENSCCRP00020095574.1"/>
    </source>
</evidence>
<dbReference type="InterPro" id="IPR001969">
    <property type="entry name" value="Aspartic_peptidase_AS"/>
</dbReference>
<evidence type="ECO:0000259" key="2">
    <source>
        <dbReference type="PROSITE" id="PS51767"/>
    </source>
</evidence>
<comment type="similarity">
    <text evidence="1">Belongs to the peptidase A1 family.</text>
</comment>
<accession>A0A8C2JM24</accession>
<reference evidence="3" key="1">
    <citation type="submission" date="2025-08" db="UniProtKB">
        <authorList>
            <consortium name="Ensembl"/>
        </authorList>
    </citation>
    <scope>IDENTIFICATION</scope>
</reference>
<dbReference type="SUPFAM" id="SSF50630">
    <property type="entry name" value="Acid proteases"/>
    <property type="match status" value="1"/>
</dbReference>
<dbReference type="InterPro" id="IPR021109">
    <property type="entry name" value="Peptidase_aspartic_dom_sf"/>
</dbReference>
<protein>
    <recommendedName>
        <fullName evidence="2">Peptidase A1 domain-containing protein</fullName>
    </recommendedName>
</protein>
<dbReference type="PROSITE" id="PS00141">
    <property type="entry name" value="ASP_PROTEASE"/>
    <property type="match status" value="1"/>
</dbReference>
<dbReference type="InterPro" id="IPR033121">
    <property type="entry name" value="PEPTIDASE_A1"/>
</dbReference>
<dbReference type="PANTHER" id="PTHR47966">
    <property type="entry name" value="BETA-SITE APP-CLEAVING ENZYME, ISOFORM A-RELATED"/>
    <property type="match status" value="1"/>
</dbReference>
<organism evidence="3 4">
    <name type="scientific">Cyprinus carpio</name>
    <name type="common">Common carp</name>
    <dbReference type="NCBI Taxonomy" id="7962"/>
    <lineage>
        <taxon>Eukaryota</taxon>
        <taxon>Metazoa</taxon>
        <taxon>Chordata</taxon>
        <taxon>Craniata</taxon>
        <taxon>Vertebrata</taxon>
        <taxon>Euteleostomi</taxon>
        <taxon>Actinopterygii</taxon>
        <taxon>Neopterygii</taxon>
        <taxon>Teleostei</taxon>
        <taxon>Ostariophysi</taxon>
        <taxon>Cypriniformes</taxon>
        <taxon>Cyprinidae</taxon>
        <taxon>Cyprininae</taxon>
        <taxon>Cyprinus</taxon>
    </lineage>
</organism>
<sequence>MDAASIGDLQLCKGGCQVIADTGTSLIAAPLEEATSINQKIGGTPIIGGQYVVSCDLIPQLPVIKFVLGGKTFELEGKDYILRVYT</sequence>
<dbReference type="Pfam" id="PF00026">
    <property type="entry name" value="Asp"/>
    <property type="match status" value="1"/>
</dbReference>
<dbReference type="GO" id="GO:0005764">
    <property type="term" value="C:lysosome"/>
    <property type="evidence" value="ECO:0007669"/>
    <property type="project" value="TreeGrafter"/>
</dbReference>
<dbReference type="PANTHER" id="PTHR47966:SF51">
    <property type="entry name" value="BETA-SITE APP-CLEAVING ENZYME, ISOFORM A-RELATED"/>
    <property type="match status" value="1"/>
</dbReference>
<feature type="domain" description="Peptidase A1" evidence="2">
    <location>
        <begin position="1"/>
        <end position="86"/>
    </location>
</feature>
<dbReference type="Proteomes" id="UP000694701">
    <property type="component" value="Unplaced"/>
</dbReference>